<organism evidence="1">
    <name type="scientific">Streptomyces sp. R41</name>
    <dbReference type="NCBI Taxonomy" id="3238632"/>
    <lineage>
        <taxon>Bacteria</taxon>
        <taxon>Bacillati</taxon>
        <taxon>Actinomycetota</taxon>
        <taxon>Actinomycetes</taxon>
        <taxon>Kitasatosporales</taxon>
        <taxon>Streptomycetaceae</taxon>
        <taxon>Streptomyces</taxon>
    </lineage>
</organism>
<sequence length="282" mass="31487">MCVSMDQAEFSGTTLYGGRLRHPVHGLIHVLGYQNTAVNLADGPNAMVLHLPTYRMGPRNFLSIGSSSDVLDRMVEAVRPVAVASVAGMDWMEWDATPEVQVFEHDIYTVLLAHTPTALPTALAEVPEHKRPRLSEALLRFYEERYPGRALAVCCFDNAQAAQSKPLLMWYRPIDPDVLTLPALDCHTGDVPDLDSEVPVDHWVLFGTDEAPEEWGFPVDHDEDMRHDLRQFLPDRVVGQYFGGTLPNGDFSIRHEDLLADDAGDPDGHPDLDLIRIRRTVA</sequence>
<dbReference type="AlphaFoldDB" id="A0AB39RMH7"/>
<dbReference type="EMBL" id="CP163443">
    <property type="protein sequence ID" value="XDQ55698.1"/>
    <property type="molecule type" value="Genomic_DNA"/>
</dbReference>
<proteinExistence type="predicted"/>
<reference evidence="1" key="1">
    <citation type="submission" date="2024-07" db="EMBL/GenBank/DDBJ databases">
        <authorList>
            <person name="Yu S.T."/>
        </authorList>
    </citation>
    <scope>NUCLEOTIDE SEQUENCE</scope>
    <source>
        <strain evidence="1">R41</strain>
    </source>
</reference>
<evidence type="ECO:0008006" key="2">
    <source>
        <dbReference type="Google" id="ProtNLM"/>
    </source>
</evidence>
<name>A0AB39RMH7_9ACTN</name>
<protein>
    <recommendedName>
        <fullName evidence="2">DUF4262 domain-containing protein</fullName>
    </recommendedName>
</protein>
<evidence type="ECO:0000313" key="1">
    <source>
        <dbReference type="EMBL" id="XDQ55698.1"/>
    </source>
</evidence>
<dbReference type="RefSeq" id="WP_369248832.1">
    <property type="nucleotide sequence ID" value="NZ_CP163443.1"/>
</dbReference>
<gene>
    <name evidence="1" type="ORF">AB5J53_30565</name>
</gene>
<accession>A0AB39RMH7</accession>